<organism evidence="1 2">
    <name type="scientific">Sphingobium rhizovicinum</name>
    <dbReference type="NCBI Taxonomy" id="432308"/>
    <lineage>
        <taxon>Bacteria</taxon>
        <taxon>Pseudomonadati</taxon>
        <taxon>Pseudomonadota</taxon>
        <taxon>Alphaproteobacteria</taxon>
        <taxon>Sphingomonadales</taxon>
        <taxon>Sphingomonadaceae</taxon>
        <taxon>Sphingobium</taxon>
    </lineage>
</organism>
<sequence length="109" mass="12033">MAGDGKVLRSHYYRDAINYTYGDGFMYPLVYGLSSLMKSTDDGVKWITDPDDFIKQNMATIMKSFYAMIAGVNFDPAKVGKSGGAYNLACDLVSAAFKDEILRQHGLTP</sequence>
<gene>
    <name evidence="1" type="ORF">ACFOKF_17155</name>
</gene>
<protein>
    <submittedName>
        <fullName evidence="1">Uncharacterized protein</fullName>
    </submittedName>
</protein>
<evidence type="ECO:0000313" key="1">
    <source>
        <dbReference type="EMBL" id="MFC3442905.1"/>
    </source>
</evidence>
<dbReference type="Proteomes" id="UP001595681">
    <property type="component" value="Unassembled WGS sequence"/>
</dbReference>
<dbReference type="EMBL" id="JBHRVU010000004">
    <property type="protein sequence ID" value="MFC3442905.1"/>
    <property type="molecule type" value="Genomic_DNA"/>
</dbReference>
<comment type="caution">
    <text evidence="1">The sequence shown here is derived from an EMBL/GenBank/DDBJ whole genome shotgun (WGS) entry which is preliminary data.</text>
</comment>
<keyword evidence="2" id="KW-1185">Reference proteome</keyword>
<proteinExistence type="predicted"/>
<name>A0ABV7NHW5_9SPHN</name>
<reference evidence="2" key="1">
    <citation type="journal article" date="2019" name="Int. J. Syst. Evol. Microbiol.">
        <title>The Global Catalogue of Microorganisms (GCM) 10K type strain sequencing project: providing services to taxonomists for standard genome sequencing and annotation.</title>
        <authorList>
            <consortium name="The Broad Institute Genomics Platform"/>
            <consortium name="The Broad Institute Genome Sequencing Center for Infectious Disease"/>
            <person name="Wu L."/>
            <person name="Ma J."/>
        </authorList>
    </citation>
    <scope>NUCLEOTIDE SEQUENCE [LARGE SCALE GENOMIC DNA]</scope>
    <source>
        <strain evidence="2">CCM 7491</strain>
    </source>
</reference>
<dbReference type="RefSeq" id="WP_380797198.1">
    <property type="nucleotide sequence ID" value="NZ_JBHRVU010000004.1"/>
</dbReference>
<accession>A0ABV7NHW5</accession>
<evidence type="ECO:0000313" key="2">
    <source>
        <dbReference type="Proteomes" id="UP001595681"/>
    </source>
</evidence>